<dbReference type="PROSITE" id="PS00028">
    <property type="entry name" value="ZINC_FINGER_C2H2_1"/>
    <property type="match status" value="1"/>
</dbReference>
<dbReference type="AlphaFoldDB" id="A0A9P5Z342"/>
<comment type="caution">
    <text evidence="4">The sequence shown here is derived from an EMBL/GenBank/DDBJ whole genome shotgun (WGS) entry which is preliminary data.</text>
</comment>
<organism evidence="4 5">
    <name type="scientific">Pholiota conissans</name>
    <dbReference type="NCBI Taxonomy" id="109636"/>
    <lineage>
        <taxon>Eukaryota</taxon>
        <taxon>Fungi</taxon>
        <taxon>Dikarya</taxon>
        <taxon>Basidiomycota</taxon>
        <taxon>Agaricomycotina</taxon>
        <taxon>Agaricomycetes</taxon>
        <taxon>Agaricomycetidae</taxon>
        <taxon>Agaricales</taxon>
        <taxon>Agaricineae</taxon>
        <taxon>Strophariaceae</taxon>
        <taxon>Pholiota</taxon>
    </lineage>
</organism>
<dbReference type="PROSITE" id="PS50157">
    <property type="entry name" value="ZINC_FINGER_C2H2_2"/>
    <property type="match status" value="1"/>
</dbReference>
<dbReference type="Gene3D" id="3.30.160.60">
    <property type="entry name" value="Classic Zinc Finger"/>
    <property type="match status" value="1"/>
</dbReference>
<evidence type="ECO:0000313" key="4">
    <source>
        <dbReference type="EMBL" id="KAF9479234.1"/>
    </source>
</evidence>
<dbReference type="InterPro" id="IPR013087">
    <property type="entry name" value="Znf_C2H2_type"/>
</dbReference>
<name>A0A9P5Z342_9AGAR</name>
<dbReference type="Proteomes" id="UP000807469">
    <property type="component" value="Unassembled WGS sequence"/>
</dbReference>
<sequence>MQEDSSISMSESFGSAQQHAPSSSCNTQPIAVRENEQRRDIVRDEETQRVCQCALKRIDQVASHLVSDDCSSKPVTGAFFEGCADIEINNSTVKQVFGDYTNVTINIPQSSEDKWNAIQNHTVYVVKSSGSLPPQIPGTSTNVTVSEPTPIVPNSTIEQSPQDNYEKYLTLKGRGFPLWNPSPMECLPLSYRRSGVAIGDVGLITASGAFLFLFNICLPSDHLINPSRFPDGFIPLSIEPTEKSEIVVFESKSHLASPLIGKVDGSQSQTLSFEASTPEGVILALPEGAIALDFQNISRFRTYAGKNVENWYRYANGTLGLGIRNGDIRLVTGCDRTTSWGIAILANPTQHKEKYSLKCLPTDSTSDGEVMSSPSDSSPRYMWEYSGLGMTSLRVGPQLREIEELEQNHDDSTVLRDGRHSNQCLFLRTLNIMLSDKAFSEITDELAQQMVIDAEYDENVTVSESAPASVSCTLTHPADTLNSVLLKRISSSRVAITHDQDWCAVIDTNDSIMPSPNNICERVLTIHDISSEDDIVFLARNEGLKSTGIEDKNQSEDINACPVSTTESPSLESIVQSPSRGYHAQLFFQHNLFISAPAEPIYGSQLLTADLSSDRQPHSKSPTSSSSKSYALDLPLSSMSESMDHPVRSRKLSVFPEPRSMNRPVRPRMLRDFFFCHLCNARYTRRHNLRNHIDTHNCTDVHCEKCGKSMPSTSLRRHAKKCGGAMSDSRKDLKYAPILARI</sequence>
<protein>
    <recommendedName>
        <fullName evidence="3">C2H2-type domain-containing protein</fullName>
    </recommendedName>
</protein>
<dbReference type="EMBL" id="MU155217">
    <property type="protein sequence ID" value="KAF9479234.1"/>
    <property type="molecule type" value="Genomic_DNA"/>
</dbReference>
<feature type="compositionally biased region" description="Polar residues" evidence="2">
    <location>
        <begin position="1"/>
        <end position="29"/>
    </location>
</feature>
<gene>
    <name evidence="4" type="ORF">BDN70DRAFT_993606</name>
</gene>
<feature type="region of interest" description="Disordered" evidence="2">
    <location>
        <begin position="612"/>
        <end position="631"/>
    </location>
</feature>
<feature type="domain" description="C2H2-type" evidence="3">
    <location>
        <begin position="674"/>
        <end position="696"/>
    </location>
</feature>
<feature type="region of interest" description="Disordered" evidence="2">
    <location>
        <begin position="1"/>
        <end position="40"/>
    </location>
</feature>
<dbReference type="OrthoDB" id="2662290at2759"/>
<evidence type="ECO:0000256" key="1">
    <source>
        <dbReference type="PROSITE-ProRule" id="PRU00042"/>
    </source>
</evidence>
<keyword evidence="1" id="KW-0863">Zinc-finger</keyword>
<keyword evidence="1" id="KW-0479">Metal-binding</keyword>
<evidence type="ECO:0000313" key="5">
    <source>
        <dbReference type="Proteomes" id="UP000807469"/>
    </source>
</evidence>
<evidence type="ECO:0000259" key="3">
    <source>
        <dbReference type="PROSITE" id="PS50157"/>
    </source>
</evidence>
<proteinExistence type="predicted"/>
<keyword evidence="5" id="KW-1185">Reference proteome</keyword>
<accession>A0A9P5Z342</accession>
<evidence type="ECO:0000256" key="2">
    <source>
        <dbReference type="SAM" id="MobiDB-lite"/>
    </source>
</evidence>
<feature type="compositionally biased region" description="Low complexity" evidence="2">
    <location>
        <begin position="619"/>
        <end position="629"/>
    </location>
</feature>
<reference evidence="4" key="1">
    <citation type="submission" date="2020-11" db="EMBL/GenBank/DDBJ databases">
        <authorList>
            <consortium name="DOE Joint Genome Institute"/>
            <person name="Ahrendt S."/>
            <person name="Riley R."/>
            <person name="Andreopoulos W."/>
            <person name="Labutti K."/>
            <person name="Pangilinan J."/>
            <person name="Ruiz-Duenas F.J."/>
            <person name="Barrasa J.M."/>
            <person name="Sanchez-Garcia M."/>
            <person name="Camarero S."/>
            <person name="Miyauchi S."/>
            <person name="Serrano A."/>
            <person name="Linde D."/>
            <person name="Babiker R."/>
            <person name="Drula E."/>
            <person name="Ayuso-Fernandez I."/>
            <person name="Pacheco R."/>
            <person name="Padilla G."/>
            <person name="Ferreira P."/>
            <person name="Barriuso J."/>
            <person name="Kellner H."/>
            <person name="Castanera R."/>
            <person name="Alfaro M."/>
            <person name="Ramirez L."/>
            <person name="Pisabarro A.G."/>
            <person name="Kuo A."/>
            <person name="Tritt A."/>
            <person name="Lipzen A."/>
            <person name="He G."/>
            <person name="Yan M."/>
            <person name="Ng V."/>
            <person name="Cullen D."/>
            <person name="Martin F."/>
            <person name="Rosso M.-N."/>
            <person name="Henrissat B."/>
            <person name="Hibbett D."/>
            <person name="Martinez A.T."/>
            <person name="Grigoriev I.V."/>
        </authorList>
    </citation>
    <scope>NUCLEOTIDE SEQUENCE</scope>
    <source>
        <strain evidence="4">CIRM-BRFM 674</strain>
    </source>
</reference>
<keyword evidence="1" id="KW-0862">Zinc</keyword>
<dbReference type="GO" id="GO:0008270">
    <property type="term" value="F:zinc ion binding"/>
    <property type="evidence" value="ECO:0007669"/>
    <property type="project" value="UniProtKB-KW"/>
</dbReference>